<dbReference type="InterPro" id="IPR003439">
    <property type="entry name" value="ABC_transporter-like_ATP-bd"/>
</dbReference>
<evidence type="ECO:0000259" key="8">
    <source>
        <dbReference type="PROSITE" id="PS50893"/>
    </source>
</evidence>
<dbReference type="GO" id="GO:0003677">
    <property type="term" value="F:DNA binding"/>
    <property type="evidence" value="ECO:0007669"/>
    <property type="project" value="InterPro"/>
</dbReference>
<keyword evidence="3 9" id="KW-0067">ATP-binding</keyword>
<dbReference type="InterPro" id="IPR003593">
    <property type="entry name" value="AAA+_ATPase"/>
</dbReference>
<reference evidence="9 10" key="1">
    <citation type="submission" date="2019-03" db="EMBL/GenBank/DDBJ databases">
        <title>Genomic Encyclopedia of Type Strains, Phase IV (KMG-IV): sequencing the most valuable type-strain genomes for metagenomic binning, comparative biology and taxonomic classification.</title>
        <authorList>
            <person name="Goeker M."/>
        </authorList>
    </citation>
    <scope>NUCLEOTIDE SEQUENCE [LARGE SCALE GENOMIC DNA]</scope>
    <source>
        <strain evidence="9 10">DSM 25287</strain>
    </source>
</reference>
<dbReference type="InterPro" id="IPR032781">
    <property type="entry name" value="ABC_tran_Xtn"/>
</dbReference>
<dbReference type="Pfam" id="PF16326">
    <property type="entry name" value="ABC_tran_CTD"/>
    <property type="match status" value="1"/>
</dbReference>
<evidence type="ECO:0000256" key="2">
    <source>
        <dbReference type="ARBA" id="ARBA00022741"/>
    </source>
</evidence>
<dbReference type="Proteomes" id="UP000295765">
    <property type="component" value="Unassembled WGS sequence"/>
</dbReference>
<name>A0A4R2LKB7_9GAMM</name>
<dbReference type="PROSITE" id="PS50893">
    <property type="entry name" value="ABC_TRANSPORTER_2"/>
    <property type="match status" value="2"/>
</dbReference>
<dbReference type="InterPro" id="IPR050611">
    <property type="entry name" value="ABCF"/>
</dbReference>
<evidence type="ECO:0000256" key="5">
    <source>
        <dbReference type="ARBA" id="ARBA00069073"/>
    </source>
</evidence>
<dbReference type="Pfam" id="PF00005">
    <property type="entry name" value="ABC_tran"/>
    <property type="match status" value="2"/>
</dbReference>
<comment type="caution">
    <text evidence="9">The sequence shown here is derived from an EMBL/GenBank/DDBJ whole genome shotgun (WGS) entry which is preliminary data.</text>
</comment>
<keyword evidence="2" id="KW-0547">Nucleotide-binding</keyword>
<comment type="similarity">
    <text evidence="4">Belongs to the ABC transporter superfamily. ABCF family. YheS subfamily.</text>
</comment>
<dbReference type="SMART" id="SM00382">
    <property type="entry name" value="AAA"/>
    <property type="match status" value="2"/>
</dbReference>
<dbReference type="PANTHER" id="PTHR19211">
    <property type="entry name" value="ATP-BINDING TRANSPORT PROTEIN-RELATED"/>
    <property type="match status" value="1"/>
</dbReference>
<feature type="domain" description="ABC transporter" evidence="8">
    <location>
        <begin position="2"/>
        <end position="246"/>
    </location>
</feature>
<dbReference type="PROSITE" id="PS00211">
    <property type="entry name" value="ABC_TRANSPORTER_1"/>
    <property type="match status" value="2"/>
</dbReference>
<evidence type="ECO:0000256" key="6">
    <source>
        <dbReference type="SAM" id="Coils"/>
    </source>
</evidence>
<protein>
    <recommendedName>
        <fullName evidence="5">Probable ATP-binding protein YheS</fullName>
    </recommendedName>
</protein>
<keyword evidence="10" id="KW-1185">Reference proteome</keyword>
<evidence type="ECO:0000313" key="10">
    <source>
        <dbReference type="Proteomes" id="UP000295765"/>
    </source>
</evidence>
<dbReference type="Gene3D" id="3.40.50.300">
    <property type="entry name" value="P-loop containing nucleotide triphosphate hydrolases"/>
    <property type="match status" value="2"/>
</dbReference>
<dbReference type="Gene3D" id="1.10.287.380">
    <property type="entry name" value="Valyl-tRNA synthetase, C-terminal domain"/>
    <property type="match status" value="1"/>
</dbReference>
<organism evidence="9 10">
    <name type="scientific">Plasticicumulans lactativorans</name>
    <dbReference type="NCBI Taxonomy" id="1133106"/>
    <lineage>
        <taxon>Bacteria</taxon>
        <taxon>Pseudomonadati</taxon>
        <taxon>Pseudomonadota</taxon>
        <taxon>Gammaproteobacteria</taxon>
        <taxon>Candidatus Competibacteraceae</taxon>
        <taxon>Plasticicumulans</taxon>
    </lineage>
</organism>
<dbReference type="EMBL" id="SLWY01000001">
    <property type="protein sequence ID" value="TCO83723.1"/>
    <property type="molecule type" value="Genomic_DNA"/>
</dbReference>
<dbReference type="AlphaFoldDB" id="A0A4R2LKB7"/>
<dbReference type="Pfam" id="PF12848">
    <property type="entry name" value="ABC_tran_Xtn"/>
    <property type="match status" value="1"/>
</dbReference>
<dbReference type="FunFam" id="3.40.50.300:FF:002053">
    <property type="entry name" value="ABC transporter ATP-binding protein"/>
    <property type="match status" value="1"/>
</dbReference>
<sequence>MLALKNLTLRRGTRALFENVTLTIFPGQKIGLTGANGSGKSSLFALLRGELHADAGDLELPAKWVVAHVAQETPAVARAALDYALDGDVELREVEAALAAAEAAHDGLRLAELHARFEAIGGWTARARAAQLLAGLGFTTAQLDRPVAEFSGGWRMRLNLARALMCRSDLLLLDEPTNHLDLDAVIWLEGWLAGYPGTLLLVSHDRDFLDNVVGAIAHIEQQGITLYSGNYEAFERQRAERLAQQQAAHEKQQREIAHLESYIARFRAKATKARQAQSRIKALGRMELIAAAHVDSPFGFAFRAPASLPHPLLSLDGCAVGYGATPLLERLTLDIQPGTRLGLLGPNGAGKSTLIKLLAGQLAPLAGQRREGQGLAIGYFAQHQMEALRPERSAVQHIQALSPSVSEQDIRDFLGGFDFRGDRALEPVAPFSGGEKARLALAILVWQRPNLLLLDEPTNHLDLEMRHALTLALQDFEGALIVVSHDRHLLRTCTDAFLIVGEGRARPFDGDLDDYRDWLAERARAAARRDDAERAPAEHSAAVRKEQKRLEAEARNRLAARRRPLERELATIERALDTLNAARTRIETALADPAAYAEANKAALKALLAEQAEVAKGLATQEERWLELQEELERLSE</sequence>
<evidence type="ECO:0000256" key="4">
    <source>
        <dbReference type="ARBA" id="ARBA00061571"/>
    </source>
</evidence>
<dbReference type="FunFam" id="3.40.50.300:FF:000011">
    <property type="entry name" value="Putative ABC transporter ATP-binding component"/>
    <property type="match status" value="1"/>
</dbReference>
<feature type="region of interest" description="Disordered" evidence="7">
    <location>
        <begin position="529"/>
        <end position="548"/>
    </location>
</feature>
<dbReference type="CDD" id="cd03221">
    <property type="entry name" value="ABCF_EF-3"/>
    <property type="match status" value="2"/>
</dbReference>
<dbReference type="RefSeq" id="WP_132537993.1">
    <property type="nucleotide sequence ID" value="NZ_SLWY01000001.1"/>
</dbReference>
<dbReference type="InterPro" id="IPR032524">
    <property type="entry name" value="ABC_tran_C"/>
</dbReference>
<gene>
    <name evidence="9" type="ORF">EV699_101107</name>
</gene>
<dbReference type="SUPFAM" id="SSF52540">
    <property type="entry name" value="P-loop containing nucleoside triphosphate hydrolases"/>
    <property type="match status" value="2"/>
</dbReference>
<dbReference type="OrthoDB" id="9808609at2"/>
<dbReference type="InterPro" id="IPR017871">
    <property type="entry name" value="ABC_transporter-like_CS"/>
</dbReference>
<proteinExistence type="inferred from homology"/>
<evidence type="ECO:0000256" key="7">
    <source>
        <dbReference type="SAM" id="MobiDB-lite"/>
    </source>
</evidence>
<evidence type="ECO:0000256" key="3">
    <source>
        <dbReference type="ARBA" id="ARBA00022840"/>
    </source>
</evidence>
<dbReference type="InterPro" id="IPR037118">
    <property type="entry name" value="Val-tRNA_synth_C_sf"/>
</dbReference>
<dbReference type="GO" id="GO:0016887">
    <property type="term" value="F:ATP hydrolysis activity"/>
    <property type="evidence" value="ECO:0007669"/>
    <property type="project" value="InterPro"/>
</dbReference>
<keyword evidence="1" id="KW-0677">Repeat</keyword>
<dbReference type="InterPro" id="IPR027417">
    <property type="entry name" value="P-loop_NTPase"/>
</dbReference>
<feature type="domain" description="ABC transporter" evidence="8">
    <location>
        <begin position="313"/>
        <end position="527"/>
    </location>
</feature>
<evidence type="ECO:0000313" key="9">
    <source>
        <dbReference type="EMBL" id="TCO83723.1"/>
    </source>
</evidence>
<feature type="coiled-coil region" evidence="6">
    <location>
        <begin position="565"/>
        <end position="592"/>
    </location>
</feature>
<dbReference type="GO" id="GO:0005524">
    <property type="term" value="F:ATP binding"/>
    <property type="evidence" value="ECO:0007669"/>
    <property type="project" value="UniProtKB-KW"/>
</dbReference>
<evidence type="ECO:0000256" key="1">
    <source>
        <dbReference type="ARBA" id="ARBA00022737"/>
    </source>
</evidence>
<keyword evidence="6" id="KW-0175">Coiled coil</keyword>
<dbReference type="PANTHER" id="PTHR19211:SF14">
    <property type="entry name" value="ATP-BINDING CASSETTE SUB-FAMILY F MEMBER 1"/>
    <property type="match status" value="1"/>
</dbReference>
<accession>A0A4R2LKB7</accession>